<evidence type="ECO:0000259" key="2">
    <source>
        <dbReference type="Pfam" id="PF22725"/>
    </source>
</evidence>
<gene>
    <name evidence="3" type="ORF">Lgee_0977</name>
</gene>
<evidence type="ECO:0000259" key="1">
    <source>
        <dbReference type="Pfam" id="PF01408"/>
    </source>
</evidence>
<dbReference type="PANTHER" id="PTHR43377">
    <property type="entry name" value="BILIVERDIN REDUCTASE A"/>
    <property type="match status" value="1"/>
</dbReference>
<dbReference type="EMBL" id="LNYC01000032">
    <property type="protein sequence ID" value="KTD00713.1"/>
    <property type="molecule type" value="Genomic_DNA"/>
</dbReference>
<feature type="domain" description="GFO/IDH/MocA-like oxidoreductase" evidence="2">
    <location>
        <begin position="183"/>
        <end position="244"/>
    </location>
</feature>
<dbReference type="Gene3D" id="3.30.360.10">
    <property type="entry name" value="Dihydrodipicolinate Reductase, domain 2"/>
    <property type="match status" value="1"/>
</dbReference>
<sequence>MVSDLIYSGKNAILCVCFRTDFEHMSEKHLRCGVIGTGYLGRFHAQKYQLLENAHLVAVCDTDAAAVGRVAEELGVSAFTDIQALFGKVDAVSIAATTRAHFSIAKACLEAGIHVLIEKPMTTTVQEADTLIALARARGLKLQVGHLERFNAARLAVEPYLKNPLFIESQRIAPFTPRGTDVNVILDVMIHDIDMILSMVKSPVAHIDAQGAPVLTNDPDIASARLTFANGAVANVTASRISFKTVRKTRIFQPDSYLSIDFQNKQFAVFHKGEGEMFPGIPEIIRHESVFEKGDSLLEEIRAFTRCILDDTTPLVTGEDGRDALATAETISQMIRKNLEAHEARAREAHRTDSR</sequence>
<dbReference type="Pfam" id="PF01408">
    <property type="entry name" value="GFO_IDH_MocA"/>
    <property type="match status" value="1"/>
</dbReference>
<protein>
    <submittedName>
        <fullName evidence="3">Oxidoreductase</fullName>
    </submittedName>
</protein>
<dbReference type="PANTHER" id="PTHR43377:SF1">
    <property type="entry name" value="BILIVERDIN REDUCTASE A"/>
    <property type="match status" value="1"/>
</dbReference>
<comment type="caution">
    <text evidence="3">The sequence shown here is derived from an EMBL/GenBank/DDBJ whole genome shotgun (WGS) entry which is preliminary data.</text>
</comment>
<dbReference type="InterPro" id="IPR000683">
    <property type="entry name" value="Gfo/Idh/MocA-like_OxRdtase_N"/>
</dbReference>
<dbReference type="Proteomes" id="UP000054785">
    <property type="component" value="Unassembled WGS sequence"/>
</dbReference>
<dbReference type="InterPro" id="IPR055170">
    <property type="entry name" value="GFO_IDH_MocA-like_dom"/>
</dbReference>
<dbReference type="SUPFAM" id="SSF55347">
    <property type="entry name" value="Glyceraldehyde-3-phosphate dehydrogenase-like, C-terminal domain"/>
    <property type="match status" value="1"/>
</dbReference>
<reference evidence="3 4" key="1">
    <citation type="submission" date="2015-11" db="EMBL/GenBank/DDBJ databases">
        <title>Genomic analysis of 38 Legionella species identifies large and diverse effector repertoires.</title>
        <authorList>
            <person name="Burstein D."/>
            <person name="Amaro F."/>
            <person name="Zusman T."/>
            <person name="Lifshitz Z."/>
            <person name="Cohen O."/>
            <person name="Gilbert J.A."/>
            <person name="Pupko T."/>
            <person name="Shuman H.A."/>
            <person name="Segal G."/>
        </authorList>
    </citation>
    <scope>NUCLEOTIDE SEQUENCE [LARGE SCALE GENOMIC DNA]</scope>
    <source>
        <strain evidence="3 4">ATCC 49504</strain>
    </source>
</reference>
<dbReference type="InterPro" id="IPR051450">
    <property type="entry name" value="Gfo/Idh/MocA_Oxidoreductases"/>
</dbReference>
<dbReference type="SUPFAM" id="SSF51735">
    <property type="entry name" value="NAD(P)-binding Rossmann-fold domains"/>
    <property type="match status" value="1"/>
</dbReference>
<dbReference type="Gene3D" id="3.40.50.720">
    <property type="entry name" value="NAD(P)-binding Rossmann-like Domain"/>
    <property type="match status" value="1"/>
</dbReference>
<dbReference type="InterPro" id="IPR036291">
    <property type="entry name" value="NAD(P)-bd_dom_sf"/>
</dbReference>
<dbReference type="PATRIC" id="fig|45065.4.peg.1049"/>
<dbReference type="Pfam" id="PF22725">
    <property type="entry name" value="GFO_IDH_MocA_C3"/>
    <property type="match status" value="1"/>
</dbReference>
<feature type="domain" description="Gfo/Idh/MocA-like oxidoreductase N-terminal" evidence="1">
    <location>
        <begin position="30"/>
        <end position="146"/>
    </location>
</feature>
<organism evidence="3 4">
    <name type="scientific">Legionella geestiana</name>
    <dbReference type="NCBI Taxonomy" id="45065"/>
    <lineage>
        <taxon>Bacteria</taxon>
        <taxon>Pseudomonadati</taxon>
        <taxon>Pseudomonadota</taxon>
        <taxon>Gammaproteobacteria</taxon>
        <taxon>Legionellales</taxon>
        <taxon>Legionellaceae</taxon>
        <taxon>Legionella</taxon>
    </lineage>
</organism>
<dbReference type="GO" id="GO:0000166">
    <property type="term" value="F:nucleotide binding"/>
    <property type="evidence" value="ECO:0007669"/>
    <property type="project" value="InterPro"/>
</dbReference>
<evidence type="ECO:0000313" key="3">
    <source>
        <dbReference type="EMBL" id="KTD00713.1"/>
    </source>
</evidence>
<proteinExistence type="predicted"/>
<keyword evidence="4" id="KW-1185">Reference proteome</keyword>
<name>A0A0W0TZK4_9GAMM</name>
<accession>A0A0W0TZK4</accession>
<evidence type="ECO:0000313" key="4">
    <source>
        <dbReference type="Proteomes" id="UP000054785"/>
    </source>
</evidence>
<dbReference type="AlphaFoldDB" id="A0A0W0TZK4"/>
<dbReference type="STRING" id="45065.Lgee_0977"/>